<evidence type="ECO:0000313" key="3">
    <source>
        <dbReference type="Proteomes" id="UP001165641"/>
    </source>
</evidence>
<organism evidence="2 3">
    <name type="scientific">Paracoccus onchidii</name>
    <dbReference type="NCBI Taxonomy" id="3017813"/>
    <lineage>
        <taxon>Bacteria</taxon>
        <taxon>Pseudomonadati</taxon>
        <taxon>Pseudomonadota</taxon>
        <taxon>Alphaproteobacteria</taxon>
        <taxon>Rhodobacterales</taxon>
        <taxon>Paracoccaceae</taxon>
        <taxon>Paracoccus</taxon>
    </lineage>
</organism>
<evidence type="ECO:0000256" key="1">
    <source>
        <dbReference type="SAM" id="Phobius"/>
    </source>
</evidence>
<feature type="transmembrane region" description="Helical" evidence="1">
    <location>
        <begin position="215"/>
        <end position="240"/>
    </location>
</feature>
<proteinExistence type="predicted"/>
<dbReference type="InterPro" id="IPR046575">
    <property type="entry name" value="DUF6635"/>
</dbReference>
<evidence type="ECO:0008006" key="4">
    <source>
        <dbReference type="Google" id="ProtNLM"/>
    </source>
</evidence>
<accession>A0ABT4ZAT6</accession>
<keyword evidence="3" id="KW-1185">Reference proteome</keyword>
<keyword evidence="1" id="KW-0472">Membrane</keyword>
<sequence>MLAQGVRSHYLLIRMGRSGMGDMDDRQLARRRAVDAFVARQFGIRGTVRLHRAAIGLDLLRAPANVALSPVFLLTRLGAVMLGVLRLCRAARWLGARRIFLPSDVGRRLDLELTAFLDGLVEQGLLDKPAPKAMRRAVSGYTETRNAIAEITTSAIVLILGAFMFRATTPGVISLAGPIAELRARTRAIEEFALGSGLGRVWNGLFPAEPSTAQIVMTGVGLAVAASLITTFAGLLADPLQRWSGTHRRRMMRLLDRLDRQAATPTLEREHVLARAGDIVDALMVTWRGLR</sequence>
<feature type="transmembrane region" description="Helical" evidence="1">
    <location>
        <begin position="147"/>
        <end position="165"/>
    </location>
</feature>
<comment type="caution">
    <text evidence="2">The sequence shown here is derived from an EMBL/GenBank/DDBJ whole genome shotgun (WGS) entry which is preliminary data.</text>
</comment>
<gene>
    <name evidence="2" type="ORF">PAF17_02950</name>
</gene>
<name>A0ABT4ZAT6_9RHOB</name>
<evidence type="ECO:0000313" key="2">
    <source>
        <dbReference type="EMBL" id="MDB6176459.1"/>
    </source>
</evidence>
<protein>
    <recommendedName>
        <fullName evidence="4">MotA/TolQ/ExbB proton channel domain-containing protein</fullName>
    </recommendedName>
</protein>
<feature type="transmembrane region" description="Helical" evidence="1">
    <location>
        <begin position="67"/>
        <end position="88"/>
    </location>
</feature>
<keyword evidence="1" id="KW-0812">Transmembrane</keyword>
<reference evidence="2" key="1">
    <citation type="submission" date="2022-12" db="EMBL/GenBank/DDBJ databases">
        <title>Paracoccus onchidii sp. nov., isolated from a marine invertebrate from the South China Sea.</title>
        <authorList>
            <person name="Xu S."/>
            <person name="Liu Z."/>
            <person name="Xu Y."/>
        </authorList>
    </citation>
    <scope>NUCLEOTIDE SEQUENCE</scope>
    <source>
        <strain evidence="2">Z330</strain>
    </source>
</reference>
<dbReference type="Proteomes" id="UP001165641">
    <property type="component" value="Unassembled WGS sequence"/>
</dbReference>
<keyword evidence="1" id="KW-1133">Transmembrane helix</keyword>
<dbReference type="RefSeq" id="WP_271887593.1">
    <property type="nucleotide sequence ID" value="NZ_JAQBIE010000003.1"/>
</dbReference>
<dbReference type="EMBL" id="JAQBIE010000003">
    <property type="protein sequence ID" value="MDB6176459.1"/>
    <property type="molecule type" value="Genomic_DNA"/>
</dbReference>
<dbReference type="Pfam" id="PF20340">
    <property type="entry name" value="DUF6635"/>
    <property type="match status" value="1"/>
</dbReference>